<dbReference type="InterPro" id="IPR035992">
    <property type="entry name" value="Ricin_B-like_lectins"/>
</dbReference>
<dbReference type="AlphaFoldDB" id="A0A1V9ZZZ7"/>
<dbReference type="EMBL" id="JNBS01000851">
    <property type="protein sequence ID" value="OQS03539.1"/>
    <property type="molecule type" value="Genomic_DNA"/>
</dbReference>
<dbReference type="Proteomes" id="UP000243217">
    <property type="component" value="Unassembled WGS sequence"/>
</dbReference>
<evidence type="ECO:0000313" key="3">
    <source>
        <dbReference type="EMBL" id="OQS03539.1"/>
    </source>
</evidence>
<evidence type="ECO:0000313" key="4">
    <source>
        <dbReference type="Proteomes" id="UP000243217"/>
    </source>
</evidence>
<dbReference type="SUPFAM" id="SSF50370">
    <property type="entry name" value="Ricin B-like lectins"/>
    <property type="match status" value="1"/>
</dbReference>
<feature type="domain" description="Ricin B lectin" evidence="2">
    <location>
        <begin position="126"/>
        <end position="214"/>
    </location>
</feature>
<organism evidence="3 4">
    <name type="scientific">Thraustotheca clavata</name>
    <dbReference type="NCBI Taxonomy" id="74557"/>
    <lineage>
        <taxon>Eukaryota</taxon>
        <taxon>Sar</taxon>
        <taxon>Stramenopiles</taxon>
        <taxon>Oomycota</taxon>
        <taxon>Saprolegniomycetes</taxon>
        <taxon>Saprolegniales</taxon>
        <taxon>Achlyaceae</taxon>
        <taxon>Thraustotheca</taxon>
    </lineage>
</organism>
<accession>A0A1V9ZZZ7</accession>
<feature type="non-terminal residue" evidence="3">
    <location>
        <position position="283"/>
    </location>
</feature>
<name>A0A1V9ZZZ7_9STRA</name>
<dbReference type="PROSITE" id="PS50231">
    <property type="entry name" value="RICIN_B_LECTIN"/>
    <property type="match status" value="1"/>
</dbReference>
<dbReference type="Pfam" id="PF00652">
    <property type="entry name" value="Ricin_B_lectin"/>
    <property type="match status" value="1"/>
</dbReference>
<feature type="signal peptide" evidence="1">
    <location>
        <begin position="1"/>
        <end position="19"/>
    </location>
</feature>
<keyword evidence="4" id="KW-1185">Reference proteome</keyword>
<reference evidence="3 4" key="1">
    <citation type="journal article" date="2014" name="Genome Biol. Evol.">
        <title>The secreted proteins of Achlya hypogyna and Thraustotheca clavata identify the ancestral oomycete secretome and reveal gene acquisitions by horizontal gene transfer.</title>
        <authorList>
            <person name="Misner I."/>
            <person name="Blouin N."/>
            <person name="Leonard G."/>
            <person name="Richards T.A."/>
            <person name="Lane C.E."/>
        </authorList>
    </citation>
    <scope>NUCLEOTIDE SEQUENCE [LARGE SCALE GENOMIC DNA]</scope>
    <source>
        <strain evidence="3 4">ATCC 34112</strain>
    </source>
</reference>
<evidence type="ECO:0000256" key="1">
    <source>
        <dbReference type="SAM" id="SignalP"/>
    </source>
</evidence>
<comment type="caution">
    <text evidence="3">The sequence shown here is derived from an EMBL/GenBank/DDBJ whole genome shotgun (WGS) entry which is preliminary data.</text>
</comment>
<protein>
    <recommendedName>
        <fullName evidence="2">Ricin B lectin domain-containing protein</fullName>
    </recommendedName>
</protein>
<gene>
    <name evidence="3" type="ORF">THRCLA_21140</name>
</gene>
<proteinExistence type="predicted"/>
<evidence type="ECO:0000259" key="2">
    <source>
        <dbReference type="Pfam" id="PF00652"/>
    </source>
</evidence>
<sequence length="283" mass="30609">MKFISIIPIATVVVAPALADQCTSNQYDALAQCSKTVASDIYSFIANIANPASLATFCAGTWPQCSALKAVATSPDGNCQFVLGHSFFVDPIKSFKCPTAAPAGSKRISFCTANNLILSEYYSQLYVNKLQNNDNEHFTYNPTTQTISVASNNQCLEAVQGATPSLITAPCDNNKANQKWTLDNNRVANKGFNACLMTDPNLPGNKVTVGSCDYSTSLGSGQFFADCTTIFPYYVVITSSKGKRISEYNTGLYFNTPVNNTNELFIWDTTRGLIKSMTSGQCL</sequence>
<feature type="chain" id="PRO_5012280445" description="Ricin B lectin domain-containing protein" evidence="1">
    <location>
        <begin position="20"/>
        <end position="283"/>
    </location>
</feature>
<keyword evidence="1" id="KW-0732">Signal</keyword>
<dbReference type="Gene3D" id="2.80.10.50">
    <property type="match status" value="1"/>
</dbReference>
<dbReference type="InterPro" id="IPR000772">
    <property type="entry name" value="Ricin_B_lectin"/>
</dbReference>